<keyword evidence="9" id="KW-1185">Reference proteome</keyword>
<keyword evidence="4" id="KW-0249">Electron transport</keyword>
<dbReference type="Gene3D" id="3.30.70.20">
    <property type="match status" value="1"/>
</dbReference>
<keyword evidence="7" id="KW-0003">3Fe-4S</keyword>
<evidence type="ECO:0000256" key="5">
    <source>
        <dbReference type="ARBA" id="ARBA00023004"/>
    </source>
</evidence>
<evidence type="ECO:0000256" key="1">
    <source>
        <dbReference type="ARBA" id="ARBA00001927"/>
    </source>
</evidence>
<evidence type="ECO:0000256" key="7">
    <source>
        <dbReference type="ARBA" id="ARBA00023291"/>
    </source>
</evidence>
<gene>
    <name evidence="8" type="ORF">ACFOY2_28350</name>
</gene>
<comment type="cofactor">
    <cofactor evidence="1">
        <name>[3Fe-4S] cluster</name>
        <dbReference type="ChEBI" id="CHEBI:21137"/>
    </cofactor>
</comment>
<dbReference type="PANTHER" id="PTHR36923">
    <property type="entry name" value="FERREDOXIN"/>
    <property type="match status" value="1"/>
</dbReference>
<protein>
    <submittedName>
        <fullName evidence="8">Ferredoxin</fullName>
    </submittedName>
</protein>
<reference evidence="9" key="1">
    <citation type="journal article" date="2019" name="Int. J. Syst. Evol. Microbiol.">
        <title>The Global Catalogue of Microorganisms (GCM) 10K type strain sequencing project: providing services to taxonomists for standard genome sequencing and annotation.</title>
        <authorList>
            <consortium name="The Broad Institute Genomics Platform"/>
            <consortium name="The Broad Institute Genome Sequencing Center for Infectious Disease"/>
            <person name="Wu L."/>
            <person name="Ma J."/>
        </authorList>
    </citation>
    <scope>NUCLEOTIDE SEQUENCE [LARGE SCALE GENOMIC DNA]</scope>
    <source>
        <strain evidence="9">TBRC 1276</strain>
    </source>
</reference>
<keyword evidence="3" id="KW-0479">Metal-binding</keyword>
<keyword evidence="5" id="KW-0408">Iron</keyword>
<dbReference type="RefSeq" id="WP_379531126.1">
    <property type="nucleotide sequence ID" value="NZ_JBHSBI010000015.1"/>
</dbReference>
<evidence type="ECO:0000256" key="4">
    <source>
        <dbReference type="ARBA" id="ARBA00022982"/>
    </source>
</evidence>
<evidence type="ECO:0000256" key="3">
    <source>
        <dbReference type="ARBA" id="ARBA00022723"/>
    </source>
</evidence>
<sequence>MKYTVDGSLCSGHGRCYLLAPQTYESDDDGFNRHLDEPVEVPAGREGAARTGAGGCPERAITLHL</sequence>
<dbReference type="SUPFAM" id="SSF54862">
    <property type="entry name" value="4Fe-4S ferredoxins"/>
    <property type="match status" value="1"/>
</dbReference>
<evidence type="ECO:0000256" key="6">
    <source>
        <dbReference type="ARBA" id="ARBA00023014"/>
    </source>
</evidence>
<keyword evidence="6" id="KW-0411">Iron-sulfur</keyword>
<organism evidence="8 9">
    <name type="scientific">Nonomuraea purpurea</name>
    <dbReference type="NCBI Taxonomy" id="1849276"/>
    <lineage>
        <taxon>Bacteria</taxon>
        <taxon>Bacillati</taxon>
        <taxon>Actinomycetota</taxon>
        <taxon>Actinomycetes</taxon>
        <taxon>Streptosporangiales</taxon>
        <taxon>Streptosporangiaceae</taxon>
        <taxon>Nonomuraea</taxon>
    </lineage>
</organism>
<dbReference type="Proteomes" id="UP001595851">
    <property type="component" value="Unassembled WGS sequence"/>
</dbReference>
<dbReference type="InterPro" id="IPR051269">
    <property type="entry name" value="Fe-S_cluster_ET"/>
</dbReference>
<keyword evidence="2" id="KW-0813">Transport</keyword>
<dbReference type="EMBL" id="JBHSBI010000015">
    <property type="protein sequence ID" value="MFC4011168.1"/>
    <property type="molecule type" value="Genomic_DNA"/>
</dbReference>
<evidence type="ECO:0000313" key="8">
    <source>
        <dbReference type="EMBL" id="MFC4011168.1"/>
    </source>
</evidence>
<proteinExistence type="predicted"/>
<dbReference type="PANTHER" id="PTHR36923:SF3">
    <property type="entry name" value="FERREDOXIN"/>
    <property type="match status" value="1"/>
</dbReference>
<dbReference type="Pfam" id="PF13459">
    <property type="entry name" value="Fer4_15"/>
    <property type="match status" value="1"/>
</dbReference>
<evidence type="ECO:0000256" key="2">
    <source>
        <dbReference type="ARBA" id="ARBA00022448"/>
    </source>
</evidence>
<accession>A0ABV8GEB8</accession>
<name>A0ABV8GEB8_9ACTN</name>
<comment type="caution">
    <text evidence="8">The sequence shown here is derived from an EMBL/GenBank/DDBJ whole genome shotgun (WGS) entry which is preliminary data.</text>
</comment>
<evidence type="ECO:0000313" key="9">
    <source>
        <dbReference type="Proteomes" id="UP001595851"/>
    </source>
</evidence>